<reference evidence="1 2" key="1">
    <citation type="journal article" date="2019" name="Int. J. Syst. Evol. Microbiol.">
        <title>The Global Catalogue of Microorganisms (GCM) 10K type strain sequencing project: providing services to taxonomists for standard genome sequencing and annotation.</title>
        <authorList>
            <consortium name="The Broad Institute Genomics Platform"/>
            <consortium name="The Broad Institute Genome Sequencing Center for Infectious Disease"/>
            <person name="Wu L."/>
            <person name="Ma J."/>
        </authorList>
    </citation>
    <scope>NUCLEOTIDE SEQUENCE [LARGE SCALE GENOMIC DNA]</scope>
    <source>
        <strain evidence="1 2">PSRA2</strain>
    </source>
</reference>
<dbReference type="Pfam" id="PF24286">
    <property type="entry name" value="DUF7474"/>
    <property type="match status" value="1"/>
</dbReference>
<organism evidence="1 2">
    <name type="scientific">Halomarina ordinaria</name>
    <dbReference type="NCBI Taxonomy" id="3033939"/>
    <lineage>
        <taxon>Archaea</taxon>
        <taxon>Methanobacteriati</taxon>
        <taxon>Methanobacteriota</taxon>
        <taxon>Stenosarchaea group</taxon>
        <taxon>Halobacteria</taxon>
        <taxon>Halobacteriales</taxon>
        <taxon>Natronomonadaceae</taxon>
        <taxon>Halomarina</taxon>
    </lineage>
</organism>
<name>A0ABD5UEA8_9EURY</name>
<evidence type="ECO:0000313" key="2">
    <source>
        <dbReference type="Proteomes" id="UP001596406"/>
    </source>
</evidence>
<dbReference type="EMBL" id="JBHSXM010000001">
    <property type="protein sequence ID" value="MFC6837114.1"/>
    <property type="molecule type" value="Genomic_DNA"/>
</dbReference>
<accession>A0ABD5UEA8</accession>
<proteinExistence type="predicted"/>
<gene>
    <name evidence="1" type="ORF">ACFQHK_11420</name>
</gene>
<keyword evidence="2" id="KW-1185">Reference proteome</keyword>
<comment type="caution">
    <text evidence="1">The sequence shown here is derived from an EMBL/GenBank/DDBJ whole genome shotgun (WGS) entry which is preliminary data.</text>
</comment>
<dbReference type="AlphaFoldDB" id="A0ABD5UEA8"/>
<protein>
    <submittedName>
        <fullName evidence="1">Uncharacterized protein</fullName>
    </submittedName>
</protein>
<dbReference type="RefSeq" id="WP_304448784.1">
    <property type="nucleotide sequence ID" value="NZ_JARRAH010000001.1"/>
</dbReference>
<dbReference type="InterPro" id="IPR055897">
    <property type="entry name" value="DUF7474"/>
</dbReference>
<evidence type="ECO:0000313" key="1">
    <source>
        <dbReference type="EMBL" id="MFC6837114.1"/>
    </source>
</evidence>
<sequence>MPRFRYPCPDCRSTNSLHDPDCRFDGTAWEDIERAYVSILGVLSTGATREGRLREAVDGPWDRVHSAALSRLRHDQRVQETPGGALELLSPAEYREEVAVPSEDSLQTIYEHGSVPGCHDHAVFSLVAYYRSVGFSWQETRERVVDWLEESGTWARGGFDEASPGEVVDSKRHVYAQAYGWRQAAREAAAVVERSV</sequence>
<dbReference type="Proteomes" id="UP001596406">
    <property type="component" value="Unassembled WGS sequence"/>
</dbReference>